<evidence type="ECO:0000256" key="8">
    <source>
        <dbReference type="ARBA" id="ARBA00023098"/>
    </source>
</evidence>
<dbReference type="PANTHER" id="PTHR42853:SF3">
    <property type="entry name" value="ACETYL-COENZYME A CARBOXYLASE CARBOXYL TRANSFERASE SUBUNIT ALPHA, CHLOROPLASTIC"/>
    <property type="match status" value="1"/>
</dbReference>
<dbReference type="Pfam" id="PF19878">
    <property type="entry name" value="DUF6351"/>
    <property type="match status" value="1"/>
</dbReference>
<keyword evidence="9" id="KW-0275">Fatty acid biosynthesis</keyword>
<dbReference type="GO" id="GO:2001295">
    <property type="term" value="P:malonyl-CoA biosynthetic process"/>
    <property type="evidence" value="ECO:0007669"/>
    <property type="project" value="UniProtKB-UniPathway"/>
</dbReference>
<keyword evidence="4" id="KW-0808">Transferase</keyword>
<dbReference type="EC" id="2.1.3.15" evidence="2"/>
<evidence type="ECO:0000256" key="6">
    <source>
        <dbReference type="ARBA" id="ARBA00022832"/>
    </source>
</evidence>
<dbReference type="InterPro" id="IPR029045">
    <property type="entry name" value="ClpP/crotonase-like_dom_sf"/>
</dbReference>
<dbReference type="Gene3D" id="3.90.226.10">
    <property type="entry name" value="2-enoyl-CoA Hydratase, Chain A, domain 1"/>
    <property type="match status" value="1"/>
</dbReference>
<proteinExistence type="predicted"/>
<comment type="pathway">
    <text evidence="1">Lipid metabolism; malonyl-CoA biosynthesis; malonyl-CoA from acetyl-CoA: step 1/1.</text>
</comment>
<keyword evidence="3" id="KW-0444">Lipid biosynthesis</keyword>
<evidence type="ECO:0000256" key="3">
    <source>
        <dbReference type="ARBA" id="ARBA00022516"/>
    </source>
</evidence>
<dbReference type="GO" id="GO:0016743">
    <property type="term" value="F:carboxyl- or carbamoyltransferase activity"/>
    <property type="evidence" value="ECO:0007669"/>
    <property type="project" value="InterPro"/>
</dbReference>
<evidence type="ECO:0000256" key="5">
    <source>
        <dbReference type="ARBA" id="ARBA00022741"/>
    </source>
</evidence>
<dbReference type="GO" id="GO:0005524">
    <property type="term" value="F:ATP binding"/>
    <property type="evidence" value="ECO:0007669"/>
    <property type="project" value="UniProtKB-KW"/>
</dbReference>
<evidence type="ECO:0000313" key="12">
    <source>
        <dbReference type="EMBL" id="KKK90527.1"/>
    </source>
</evidence>
<evidence type="ECO:0000259" key="11">
    <source>
        <dbReference type="PROSITE" id="PS50989"/>
    </source>
</evidence>
<feature type="non-terminal residue" evidence="12">
    <location>
        <position position="295"/>
    </location>
</feature>
<evidence type="ECO:0000256" key="1">
    <source>
        <dbReference type="ARBA" id="ARBA00004956"/>
    </source>
</evidence>
<comment type="caution">
    <text evidence="12">The sequence shown here is derived from an EMBL/GenBank/DDBJ whole genome shotgun (WGS) entry which is preliminary data.</text>
</comment>
<dbReference type="GO" id="GO:0006633">
    <property type="term" value="P:fatty acid biosynthetic process"/>
    <property type="evidence" value="ECO:0007669"/>
    <property type="project" value="UniProtKB-KW"/>
</dbReference>
<dbReference type="InterPro" id="IPR045556">
    <property type="entry name" value="DUF6351"/>
</dbReference>
<dbReference type="EMBL" id="LAZR01049060">
    <property type="protein sequence ID" value="KKK90527.1"/>
    <property type="molecule type" value="Genomic_DNA"/>
</dbReference>
<evidence type="ECO:0000256" key="10">
    <source>
        <dbReference type="ARBA" id="ARBA00049152"/>
    </source>
</evidence>
<dbReference type="PANTHER" id="PTHR42853">
    <property type="entry name" value="ACETYL-COENZYME A CARBOXYLASE CARBOXYL TRANSFERASE SUBUNIT ALPHA"/>
    <property type="match status" value="1"/>
</dbReference>
<dbReference type="AlphaFoldDB" id="A0A0F8Z9Q6"/>
<feature type="domain" description="CoA carboxyltransferase C-terminal" evidence="11">
    <location>
        <begin position="227"/>
        <end position="295"/>
    </location>
</feature>
<dbReference type="GO" id="GO:0003989">
    <property type="term" value="F:acetyl-CoA carboxylase activity"/>
    <property type="evidence" value="ECO:0007669"/>
    <property type="project" value="InterPro"/>
</dbReference>
<dbReference type="GO" id="GO:0009317">
    <property type="term" value="C:acetyl-CoA carboxylase complex"/>
    <property type="evidence" value="ECO:0007669"/>
    <property type="project" value="InterPro"/>
</dbReference>
<dbReference type="SUPFAM" id="SSF52096">
    <property type="entry name" value="ClpP/crotonase"/>
    <property type="match status" value="1"/>
</dbReference>
<sequence>MTNHPITGPIFSGPQQQPFVCTTARAGLGQPLVDNQDAIGIPVAEEDAGGNYPQGGHGYPTEDAVIVGWSKDCSAETLIEYVYRTTAGAWMPLADPSASLPADIATTETMDGDTVPYIVRWERGTINRFIYSLAMLAPTTETDPWDPDQSLWNGKLIYHFQGGVAIGHTQGTTSGSRMLYDNGLSLGYAIVYSTGTKAGTHYNLQVGGETALMVKEHFIETHGVPEYTVGVGGSGGAIQQAVANVVLILEHAIYSVISPEGCASILWRDASKAEEAANALKLTAQDLESMGLVDG</sequence>
<accession>A0A0F8Z9Q6</accession>
<organism evidence="12">
    <name type="scientific">marine sediment metagenome</name>
    <dbReference type="NCBI Taxonomy" id="412755"/>
    <lineage>
        <taxon>unclassified sequences</taxon>
        <taxon>metagenomes</taxon>
        <taxon>ecological metagenomes</taxon>
    </lineage>
</organism>
<keyword evidence="7" id="KW-0067">ATP-binding</keyword>
<evidence type="ECO:0000256" key="4">
    <source>
        <dbReference type="ARBA" id="ARBA00022679"/>
    </source>
</evidence>
<protein>
    <recommendedName>
        <fullName evidence="2">acetyl-CoA carboxytransferase</fullName>
        <ecNumber evidence="2">2.1.3.15</ecNumber>
    </recommendedName>
</protein>
<comment type="catalytic activity">
    <reaction evidence="10">
        <text>N(6)-carboxybiotinyl-L-lysyl-[protein] + acetyl-CoA = N(6)-biotinyl-L-lysyl-[protein] + malonyl-CoA</text>
        <dbReference type="Rhea" id="RHEA:54728"/>
        <dbReference type="Rhea" id="RHEA-COMP:10505"/>
        <dbReference type="Rhea" id="RHEA-COMP:10506"/>
        <dbReference type="ChEBI" id="CHEBI:57288"/>
        <dbReference type="ChEBI" id="CHEBI:57384"/>
        <dbReference type="ChEBI" id="CHEBI:83144"/>
        <dbReference type="ChEBI" id="CHEBI:83145"/>
        <dbReference type="EC" id="2.1.3.15"/>
    </reaction>
</comment>
<keyword evidence="8" id="KW-0443">Lipid metabolism</keyword>
<gene>
    <name evidence="12" type="ORF">LCGC14_2722100</name>
</gene>
<keyword evidence="6" id="KW-0276">Fatty acid metabolism</keyword>
<dbReference type="InterPro" id="IPR011763">
    <property type="entry name" value="COA_CT_C"/>
</dbReference>
<dbReference type="PROSITE" id="PS50989">
    <property type="entry name" value="COA_CT_CTER"/>
    <property type="match status" value="1"/>
</dbReference>
<dbReference type="UniPathway" id="UPA00655">
    <property type="reaction ID" value="UER00711"/>
</dbReference>
<evidence type="ECO:0000256" key="7">
    <source>
        <dbReference type="ARBA" id="ARBA00022840"/>
    </source>
</evidence>
<evidence type="ECO:0000256" key="9">
    <source>
        <dbReference type="ARBA" id="ARBA00023160"/>
    </source>
</evidence>
<dbReference type="InterPro" id="IPR001095">
    <property type="entry name" value="Acetyl_CoA_COase_a_su"/>
</dbReference>
<keyword evidence="5" id="KW-0547">Nucleotide-binding</keyword>
<evidence type="ECO:0000256" key="2">
    <source>
        <dbReference type="ARBA" id="ARBA00011883"/>
    </source>
</evidence>
<name>A0A0F8Z9Q6_9ZZZZ</name>
<reference evidence="12" key="1">
    <citation type="journal article" date="2015" name="Nature">
        <title>Complex archaea that bridge the gap between prokaryotes and eukaryotes.</title>
        <authorList>
            <person name="Spang A."/>
            <person name="Saw J.H."/>
            <person name="Jorgensen S.L."/>
            <person name="Zaremba-Niedzwiedzka K."/>
            <person name="Martijn J."/>
            <person name="Lind A.E."/>
            <person name="van Eijk R."/>
            <person name="Schleper C."/>
            <person name="Guy L."/>
            <person name="Ettema T.J."/>
        </authorList>
    </citation>
    <scope>NUCLEOTIDE SEQUENCE</scope>
</reference>